<accession>A0A2H0VAC5</accession>
<keyword evidence="4" id="KW-0378">Hydrolase</keyword>
<organism evidence="6 7">
    <name type="scientific">Candidatus Doudnabacteria bacterium CG10_big_fil_rev_8_21_14_0_10_42_18</name>
    <dbReference type="NCBI Taxonomy" id="1974552"/>
    <lineage>
        <taxon>Bacteria</taxon>
        <taxon>Candidatus Doudnaibacteriota</taxon>
    </lineage>
</organism>
<dbReference type="GO" id="GO:0006796">
    <property type="term" value="P:phosphate-containing compound metabolic process"/>
    <property type="evidence" value="ECO:0007669"/>
    <property type="project" value="InterPro"/>
</dbReference>
<dbReference type="GO" id="GO:0005737">
    <property type="term" value="C:cytoplasm"/>
    <property type="evidence" value="ECO:0007669"/>
    <property type="project" value="InterPro"/>
</dbReference>
<dbReference type="EMBL" id="PFAK01000051">
    <property type="protein sequence ID" value="PIR96052.1"/>
    <property type="molecule type" value="Genomic_DNA"/>
</dbReference>
<dbReference type="Proteomes" id="UP000230922">
    <property type="component" value="Unassembled WGS sequence"/>
</dbReference>
<keyword evidence="5" id="KW-0460">Magnesium</keyword>
<gene>
    <name evidence="6" type="ORF">COT92_03195</name>
</gene>
<evidence type="ECO:0000256" key="2">
    <source>
        <dbReference type="ARBA" id="ARBA00012146"/>
    </source>
</evidence>
<protein>
    <recommendedName>
        <fullName evidence="2">inorganic diphosphatase</fullName>
        <ecNumber evidence="2">3.6.1.1</ecNumber>
    </recommendedName>
</protein>
<dbReference type="SUPFAM" id="SSF50324">
    <property type="entry name" value="Inorganic pyrophosphatase"/>
    <property type="match status" value="1"/>
</dbReference>
<evidence type="ECO:0000313" key="7">
    <source>
        <dbReference type="Proteomes" id="UP000230922"/>
    </source>
</evidence>
<evidence type="ECO:0000256" key="1">
    <source>
        <dbReference type="ARBA" id="ARBA00001946"/>
    </source>
</evidence>
<dbReference type="PANTHER" id="PTHR10286">
    <property type="entry name" value="INORGANIC PYROPHOSPHATASE"/>
    <property type="match status" value="1"/>
</dbReference>
<comment type="caution">
    <text evidence="6">The sequence shown here is derived from an EMBL/GenBank/DDBJ whole genome shotgun (WGS) entry which is preliminary data.</text>
</comment>
<comment type="cofactor">
    <cofactor evidence="1">
        <name>Mg(2+)</name>
        <dbReference type="ChEBI" id="CHEBI:18420"/>
    </cofactor>
</comment>
<dbReference type="GO" id="GO:0000287">
    <property type="term" value="F:magnesium ion binding"/>
    <property type="evidence" value="ECO:0007669"/>
    <property type="project" value="InterPro"/>
</dbReference>
<evidence type="ECO:0000256" key="5">
    <source>
        <dbReference type="ARBA" id="ARBA00022842"/>
    </source>
</evidence>
<name>A0A2H0VAC5_9BACT</name>
<dbReference type="AlphaFoldDB" id="A0A2H0VAC5"/>
<dbReference type="Pfam" id="PF00719">
    <property type="entry name" value="Pyrophosphatase"/>
    <property type="match status" value="1"/>
</dbReference>
<dbReference type="EC" id="3.6.1.1" evidence="2"/>
<sequence>MCRRGSNRLMTKMSRIDKNDKNIEQRYRVIIEIPKGNMNNKYEFHEDSGEFKLDFVFENLTWPYNYGFFPRTLAGDGDTVDAIVLSFAPIKQGTAVDCKVIGMLEVLDRREEDNKIICVPADDQLSQNLNDITDVSDAQKQEWVQFLQELARQKKKTVEIKGFLGKDRAEDEIKKSVLK</sequence>
<dbReference type="Gene3D" id="3.90.80.10">
    <property type="entry name" value="Inorganic pyrophosphatase"/>
    <property type="match status" value="1"/>
</dbReference>
<keyword evidence="3" id="KW-0479">Metal-binding</keyword>
<evidence type="ECO:0000256" key="4">
    <source>
        <dbReference type="ARBA" id="ARBA00022801"/>
    </source>
</evidence>
<proteinExistence type="predicted"/>
<reference evidence="7" key="1">
    <citation type="submission" date="2017-09" db="EMBL/GenBank/DDBJ databases">
        <title>Depth-based differentiation of microbial function through sediment-hosted aquifers and enrichment of novel symbionts in the deep terrestrial subsurface.</title>
        <authorList>
            <person name="Probst A.J."/>
            <person name="Ladd B."/>
            <person name="Jarett J.K."/>
            <person name="Geller-Mcgrath D.E."/>
            <person name="Sieber C.M.K."/>
            <person name="Emerson J.B."/>
            <person name="Anantharaman K."/>
            <person name="Thomas B.C."/>
            <person name="Malmstrom R."/>
            <person name="Stieglmeier M."/>
            <person name="Klingl A."/>
            <person name="Woyke T."/>
            <person name="Ryan C.M."/>
            <person name="Banfield J.F."/>
        </authorList>
    </citation>
    <scope>NUCLEOTIDE SEQUENCE [LARGE SCALE GENOMIC DNA]</scope>
</reference>
<dbReference type="GO" id="GO:0004427">
    <property type="term" value="F:inorganic diphosphate phosphatase activity"/>
    <property type="evidence" value="ECO:0007669"/>
    <property type="project" value="UniProtKB-EC"/>
</dbReference>
<evidence type="ECO:0000256" key="3">
    <source>
        <dbReference type="ARBA" id="ARBA00022723"/>
    </source>
</evidence>
<dbReference type="InterPro" id="IPR008162">
    <property type="entry name" value="Pyrophosphatase"/>
</dbReference>
<dbReference type="InterPro" id="IPR036649">
    <property type="entry name" value="Pyrophosphatase_sf"/>
</dbReference>
<evidence type="ECO:0000313" key="6">
    <source>
        <dbReference type="EMBL" id="PIR96052.1"/>
    </source>
</evidence>